<dbReference type="EMBL" id="CP013067">
    <property type="protein sequence ID" value="ALP42466.1"/>
    <property type="molecule type" value="Genomic_DNA"/>
</dbReference>
<proteinExistence type="predicted"/>
<dbReference type="PANTHER" id="PTHR43877">
    <property type="entry name" value="AMINOALKYLPHOSPHONATE N-ACETYLTRANSFERASE-RELATED-RELATED"/>
    <property type="match status" value="1"/>
</dbReference>
<dbReference type="InterPro" id="IPR000182">
    <property type="entry name" value="GNAT_dom"/>
</dbReference>
<dbReference type="SUPFAM" id="SSF55729">
    <property type="entry name" value="Acyl-CoA N-acyltransferases (Nat)"/>
    <property type="match status" value="1"/>
</dbReference>
<feature type="domain" description="N-acetyltransferase" evidence="3">
    <location>
        <begin position="1"/>
        <end position="156"/>
    </location>
</feature>
<dbReference type="GO" id="GO:0016747">
    <property type="term" value="F:acyltransferase activity, transferring groups other than amino-acyl groups"/>
    <property type="evidence" value="ECO:0007669"/>
    <property type="project" value="InterPro"/>
</dbReference>
<reference evidence="5" key="1">
    <citation type="submission" date="2015-10" db="EMBL/GenBank/DDBJ databases">
        <title>Complete Genome Sequence of Aeromonas schubertii strain WL1483.</title>
        <authorList>
            <person name="Liu L."/>
        </authorList>
    </citation>
    <scope>NUCLEOTIDE SEQUENCE [LARGE SCALE GENOMIC DNA]</scope>
    <source>
        <strain evidence="5">WL1483</strain>
    </source>
</reference>
<dbReference type="Pfam" id="PF00583">
    <property type="entry name" value="Acetyltransf_1"/>
    <property type="match status" value="1"/>
</dbReference>
<evidence type="ECO:0000313" key="5">
    <source>
        <dbReference type="Proteomes" id="UP000058114"/>
    </source>
</evidence>
<dbReference type="InterPro" id="IPR050832">
    <property type="entry name" value="Bact_Acetyltransf"/>
</dbReference>
<dbReference type="Gene3D" id="3.40.630.30">
    <property type="match status" value="1"/>
</dbReference>
<evidence type="ECO:0000259" key="3">
    <source>
        <dbReference type="PROSITE" id="PS51186"/>
    </source>
</evidence>
<gene>
    <name evidence="4" type="ORF">WL1483_3047</name>
</gene>
<dbReference type="InterPro" id="IPR016181">
    <property type="entry name" value="Acyl_CoA_acyltransferase"/>
</dbReference>
<evidence type="ECO:0000313" key="4">
    <source>
        <dbReference type="EMBL" id="ALP42466.1"/>
    </source>
</evidence>
<protein>
    <submittedName>
        <fullName evidence="4">Acetyltransferase</fullName>
    </submittedName>
</protein>
<dbReference type="Proteomes" id="UP000058114">
    <property type="component" value="Chromosome"/>
</dbReference>
<evidence type="ECO:0000256" key="2">
    <source>
        <dbReference type="ARBA" id="ARBA00023315"/>
    </source>
</evidence>
<dbReference type="KEGG" id="asr:WL1483_3047"/>
<organism evidence="4 5">
    <name type="scientific">Aeromonas schubertii</name>
    <dbReference type="NCBI Taxonomy" id="652"/>
    <lineage>
        <taxon>Bacteria</taxon>
        <taxon>Pseudomonadati</taxon>
        <taxon>Pseudomonadota</taxon>
        <taxon>Gammaproteobacteria</taxon>
        <taxon>Aeromonadales</taxon>
        <taxon>Aeromonadaceae</taxon>
        <taxon>Aeromonas</taxon>
    </lineage>
</organism>
<name>A0A0S2SLD3_9GAMM</name>
<keyword evidence="1 4" id="KW-0808">Transferase</keyword>
<dbReference type="PROSITE" id="PS51186">
    <property type="entry name" value="GNAT"/>
    <property type="match status" value="1"/>
</dbReference>
<dbReference type="CDD" id="cd04301">
    <property type="entry name" value="NAT_SF"/>
    <property type="match status" value="1"/>
</dbReference>
<dbReference type="PATRIC" id="fig|652.5.peg.3053"/>
<accession>A0A0S2SLD3</accession>
<dbReference type="AlphaFoldDB" id="A0A0S2SLD3"/>
<keyword evidence="2" id="KW-0012">Acyltransferase</keyword>
<reference evidence="4 5" key="2">
    <citation type="journal article" date="2016" name="Genome Announc.">
        <title>Complete Genome Sequence of the Highly Virulent Aeromonas schubertii Strain WL1483, Isolated from Diseased Snakehead Fish (Channa argus) in China.</title>
        <authorList>
            <person name="Liu L."/>
            <person name="Li N."/>
            <person name="Zhang D."/>
            <person name="Fu X."/>
            <person name="Shi C."/>
            <person name="Lin Q."/>
            <person name="Hao G."/>
        </authorList>
    </citation>
    <scope>NUCLEOTIDE SEQUENCE [LARGE SCALE GENOMIC DNA]</scope>
    <source>
        <strain evidence="4 5">WL1483</strain>
    </source>
</reference>
<dbReference type="RefSeq" id="WP_060586956.1">
    <property type="nucleotide sequence ID" value="NZ_CP013067.1"/>
</dbReference>
<evidence type="ECO:0000256" key="1">
    <source>
        <dbReference type="ARBA" id="ARBA00022679"/>
    </source>
</evidence>
<sequence>MRIRRAQQGDEAALTRLRLALFVEEGDLASAGEEPALTRVLADYFAQTLADGACLHWVADAQGEVVGAGSLALFCRPPYPGNLTGREGYLLNMFVLPAWRRRGVARALVSAIQEEAAGLALGKVWLHASPMGEPLYRAQGFAGHPAYLEWRPQVLS</sequence>